<feature type="binding site" evidence="6">
    <location>
        <position position="166"/>
    </location>
    <ligand>
        <name>Zn(2+)</name>
        <dbReference type="ChEBI" id="CHEBI:29105"/>
    </ligand>
</feature>
<feature type="transmembrane region" description="Helical" evidence="8">
    <location>
        <begin position="110"/>
        <end position="127"/>
    </location>
</feature>
<dbReference type="GO" id="GO:0046872">
    <property type="term" value="F:metal ion binding"/>
    <property type="evidence" value="ECO:0007669"/>
    <property type="project" value="UniProtKB-KW"/>
</dbReference>
<feature type="compositionally biased region" description="Basic and acidic residues" evidence="7">
    <location>
        <begin position="8"/>
        <end position="17"/>
    </location>
</feature>
<keyword evidence="4 8" id="KW-1133">Transmembrane helix</keyword>
<feature type="transmembrane region" description="Helical" evidence="8">
    <location>
        <begin position="209"/>
        <end position="229"/>
    </location>
</feature>
<organism evidence="9">
    <name type="scientific">Phaffia rhodozyma</name>
    <name type="common">Yeast</name>
    <name type="synonym">Xanthophyllomyces dendrorhous</name>
    <dbReference type="NCBI Taxonomy" id="264483"/>
    <lineage>
        <taxon>Eukaryota</taxon>
        <taxon>Fungi</taxon>
        <taxon>Dikarya</taxon>
        <taxon>Basidiomycota</taxon>
        <taxon>Agaricomycotina</taxon>
        <taxon>Tremellomycetes</taxon>
        <taxon>Cystofilobasidiales</taxon>
        <taxon>Mrakiaceae</taxon>
        <taxon>Phaffia</taxon>
    </lineage>
</organism>
<dbReference type="GO" id="GO:0016020">
    <property type="term" value="C:membrane"/>
    <property type="evidence" value="ECO:0007669"/>
    <property type="project" value="UniProtKB-SubCell"/>
</dbReference>
<evidence type="ECO:0000256" key="2">
    <source>
        <dbReference type="ARBA" id="ARBA00007018"/>
    </source>
</evidence>
<keyword evidence="6" id="KW-0862">Zinc</keyword>
<dbReference type="PANTHER" id="PTHR20855">
    <property type="entry name" value="ADIPOR/PROGESTIN RECEPTOR-RELATED"/>
    <property type="match status" value="1"/>
</dbReference>
<feature type="transmembrane region" description="Helical" evidence="8">
    <location>
        <begin position="147"/>
        <end position="170"/>
    </location>
</feature>
<name>A0A0F7SL79_PHARH</name>
<comment type="similarity">
    <text evidence="2">Belongs to the ADIPOR family.</text>
</comment>
<dbReference type="GO" id="GO:0038023">
    <property type="term" value="F:signaling receptor activity"/>
    <property type="evidence" value="ECO:0007669"/>
    <property type="project" value="TreeGrafter"/>
</dbReference>
<keyword evidence="3 8" id="KW-0812">Transmembrane</keyword>
<evidence type="ECO:0000256" key="5">
    <source>
        <dbReference type="ARBA" id="ARBA00023136"/>
    </source>
</evidence>
<dbReference type="PANTHER" id="PTHR20855:SF52">
    <property type="entry name" value="ADIPONECTIN RECEPTOR PROTEIN"/>
    <property type="match status" value="1"/>
</dbReference>
<evidence type="ECO:0000313" key="9">
    <source>
        <dbReference type="EMBL" id="CDZ98413.1"/>
    </source>
</evidence>
<feature type="binding site" evidence="6">
    <location>
        <position position="316"/>
    </location>
    <ligand>
        <name>Zn(2+)</name>
        <dbReference type="ChEBI" id="CHEBI:29105"/>
    </ligand>
</feature>
<dbReference type="InterPro" id="IPR004254">
    <property type="entry name" value="AdipoR/HlyIII-related"/>
</dbReference>
<protein>
    <submittedName>
        <fullName evidence="9">Predicted membrane proteins, contain hemolysin III domain</fullName>
    </submittedName>
</protein>
<dbReference type="Pfam" id="PF03006">
    <property type="entry name" value="HlyIII"/>
    <property type="match status" value="1"/>
</dbReference>
<sequence length="328" mass="37068">MSKSKQHVAGDKDDLRRRTNGPLVPSPLSTSSSAASLSTTSSSSLATSDPQSGSVTPPEKNPDRLLEWDELEPWMKEFESEYILTGYRAEQNSYSGCAWSIVGYIHNETINIHTHLLGAVTVLPYLFDHLLLHEFRHPTLRWTDKFHFTIFLISAATCLGFSATYHTLSCHSRKISKRWNQFDYIGIVLLIVGSNFPAIYYGFYCDLLFQWVYISLITVLGSLAVYTVLNPTFTTGAYRWARTMVFLSLGLSAILPVSHNLYAYGLERAQREMGLKYLLGSGALYVVGALNYALRFPERKWLKTFDIVGSSHQIFHVCVIAAAWLHYK</sequence>
<comment type="subcellular location">
    <subcellularLocation>
        <location evidence="1">Membrane</location>
        <topology evidence="1">Multi-pass membrane protein</topology>
    </subcellularLocation>
</comment>
<feature type="binding site" evidence="6">
    <location>
        <position position="312"/>
    </location>
    <ligand>
        <name>Zn(2+)</name>
        <dbReference type="ChEBI" id="CHEBI:29105"/>
    </ligand>
</feature>
<evidence type="ECO:0000256" key="8">
    <source>
        <dbReference type="SAM" id="Phobius"/>
    </source>
</evidence>
<evidence type="ECO:0000256" key="3">
    <source>
        <dbReference type="ARBA" id="ARBA00022692"/>
    </source>
</evidence>
<evidence type="ECO:0000256" key="7">
    <source>
        <dbReference type="SAM" id="MobiDB-lite"/>
    </source>
</evidence>
<dbReference type="AlphaFoldDB" id="A0A0F7SL79"/>
<feature type="transmembrane region" description="Helical" evidence="8">
    <location>
        <begin position="274"/>
        <end position="293"/>
    </location>
</feature>
<keyword evidence="6" id="KW-0479">Metal-binding</keyword>
<feature type="region of interest" description="Disordered" evidence="7">
    <location>
        <begin position="1"/>
        <end position="63"/>
    </location>
</feature>
<accession>A0A0F7SL79</accession>
<dbReference type="GO" id="GO:0006882">
    <property type="term" value="P:intracellular zinc ion homeostasis"/>
    <property type="evidence" value="ECO:0007669"/>
    <property type="project" value="TreeGrafter"/>
</dbReference>
<keyword evidence="5 8" id="KW-0472">Membrane</keyword>
<feature type="compositionally biased region" description="Low complexity" evidence="7">
    <location>
        <begin position="28"/>
        <end position="48"/>
    </location>
</feature>
<evidence type="ECO:0000256" key="6">
    <source>
        <dbReference type="PIRSR" id="PIRSR604254-1"/>
    </source>
</evidence>
<feature type="transmembrane region" description="Helical" evidence="8">
    <location>
        <begin position="241"/>
        <end position="262"/>
    </location>
</feature>
<feature type="transmembrane region" description="Helical" evidence="8">
    <location>
        <begin position="182"/>
        <end position="203"/>
    </location>
</feature>
<reference evidence="9" key="1">
    <citation type="submission" date="2014-08" db="EMBL/GenBank/DDBJ databases">
        <authorList>
            <person name="Sharma Rahul"/>
            <person name="Thines Marco"/>
        </authorList>
    </citation>
    <scope>NUCLEOTIDE SEQUENCE</scope>
</reference>
<dbReference type="EMBL" id="LN483345">
    <property type="protein sequence ID" value="CDZ98413.1"/>
    <property type="molecule type" value="Genomic_DNA"/>
</dbReference>
<proteinExistence type="inferred from homology"/>
<evidence type="ECO:0000256" key="1">
    <source>
        <dbReference type="ARBA" id="ARBA00004141"/>
    </source>
</evidence>
<evidence type="ECO:0000256" key="4">
    <source>
        <dbReference type="ARBA" id="ARBA00022989"/>
    </source>
</evidence>